<feature type="compositionally biased region" description="Basic and acidic residues" evidence="1">
    <location>
        <begin position="531"/>
        <end position="542"/>
    </location>
</feature>
<name>A0A8J2JHP3_9HEXA</name>
<feature type="region of interest" description="Disordered" evidence="1">
    <location>
        <begin position="519"/>
        <end position="551"/>
    </location>
</feature>
<accession>A0A8J2JHP3</accession>
<dbReference type="AlphaFoldDB" id="A0A8J2JHP3"/>
<protein>
    <submittedName>
        <fullName evidence="2">Uncharacterized protein</fullName>
    </submittedName>
</protein>
<evidence type="ECO:0000313" key="2">
    <source>
        <dbReference type="EMBL" id="CAG7651678.1"/>
    </source>
</evidence>
<dbReference type="OrthoDB" id="10556234at2759"/>
<proteinExistence type="predicted"/>
<sequence>IESQSRDYRTGPVGGLYMISNRDQIRLSLDHPGKDSIWRWAMSSGGISSEKMCDISRVYGQGESVSTICFGDEGVYYAYAEKLTIASLPAGEQSIVNAYLKNNKSICYEDEPCLEQFFLIPTTLLQSDPSSALRKLESSPVRSDPVKIIPTQYCFLWAYKVDVLGKVGYVFSEPEPTGNDGSYIKYRVYLWITAANSMSESELNHQLPQTRYAGLLTRGFRDKGLEPCMRFAHQAVELSYLTPKFVYDPLGQGIFWTQEFIARTDTTASTLSDISFTIASKQHIAIYGCFVAETRVILDPRQFSFLSLGRNDPQKINIANSDMSAVQRQFVEKKLKHIFGHHVQYVGRPWEYETAKHRRDILVFQNPCMTLEFGFAARGVTYMAQDWLAAGSDDITQICLPSFADDDIALSLTEDDKEHENTSDSYIKVFDFVFTPTHMVALLSDASIFFHPTSVIYKGFGFVRNSLFYRPGALVSRRWCASTVTPKEHNMVVPAFSLNGNFIVIQIVPVEDTTSMWMPKPSESCLTRVSSKNEGKKDSKKDDEDDKSEEYNAQERQHTMEFCIHRKEAPQVSSKLDEQKDNKEKEKQCEKLLPEGSAASAKRISDIGTLDSYLTYWLAGHTLIDEHDPHFTAVTSASLKSSSSTSNYNSHMTFEVDKRGTRIKEHFENNGLEVKYQEKVASQKCFLWLHDVQFEAEERRYMLSVELKSDSLNTTDFSMAVLNAVIKNEPIRIQRGLKREVVEVEFLFSGTLIVRIADKPSQNNNRIYGTIRSFTTNTALGNYVLHMQYFKGKKSQDVILYATMDGAHARPLTYYEEPPTAQKLSESKIQFTGKHPANSNGETDVLIPDMAMTEHGIISVLLRKANTTDKDDEAEPMDNYPQSVIIGSIVIPEPLRKVYPFKGSSYIFQRITSDGEIVYGDYGFENWKAGYEKTTKTVGGFNPNMLSIADTQFLSTPFESMLSGNDDVDKDILDEFSASESETADRDVCPFSDFVVHNIPFDFAEVDYQTRITAEVVYRGSSIPLEADLLVEFDDSYGISVVIHSNIESKRDQTVVRKSVDIYTFLPAVVRIQIF</sequence>
<keyword evidence="3" id="KW-1185">Reference proteome</keyword>
<evidence type="ECO:0000313" key="3">
    <source>
        <dbReference type="Proteomes" id="UP000708208"/>
    </source>
</evidence>
<reference evidence="2" key="1">
    <citation type="submission" date="2021-06" db="EMBL/GenBank/DDBJ databases">
        <authorList>
            <person name="Hodson N. C."/>
            <person name="Mongue J. A."/>
            <person name="Jaron S. K."/>
        </authorList>
    </citation>
    <scope>NUCLEOTIDE SEQUENCE</scope>
</reference>
<organism evidence="2 3">
    <name type="scientific">Allacma fusca</name>
    <dbReference type="NCBI Taxonomy" id="39272"/>
    <lineage>
        <taxon>Eukaryota</taxon>
        <taxon>Metazoa</taxon>
        <taxon>Ecdysozoa</taxon>
        <taxon>Arthropoda</taxon>
        <taxon>Hexapoda</taxon>
        <taxon>Collembola</taxon>
        <taxon>Symphypleona</taxon>
        <taxon>Sminthuridae</taxon>
        <taxon>Allacma</taxon>
    </lineage>
</organism>
<feature type="non-terminal residue" evidence="2">
    <location>
        <position position="1"/>
    </location>
</feature>
<feature type="compositionally biased region" description="Basic and acidic residues" evidence="1">
    <location>
        <begin position="571"/>
        <end position="593"/>
    </location>
</feature>
<dbReference type="Proteomes" id="UP000708208">
    <property type="component" value="Unassembled WGS sequence"/>
</dbReference>
<dbReference type="EMBL" id="CAJVCH010004098">
    <property type="protein sequence ID" value="CAG7651678.1"/>
    <property type="molecule type" value="Genomic_DNA"/>
</dbReference>
<comment type="caution">
    <text evidence="2">The sequence shown here is derived from an EMBL/GenBank/DDBJ whole genome shotgun (WGS) entry which is preliminary data.</text>
</comment>
<gene>
    <name evidence="2" type="ORF">AFUS01_LOCUS771</name>
</gene>
<evidence type="ECO:0000256" key="1">
    <source>
        <dbReference type="SAM" id="MobiDB-lite"/>
    </source>
</evidence>
<feature type="region of interest" description="Disordered" evidence="1">
    <location>
        <begin position="571"/>
        <end position="595"/>
    </location>
</feature>